<keyword evidence="3 7" id="KW-1133">Transmembrane helix</keyword>
<evidence type="ECO:0000256" key="2">
    <source>
        <dbReference type="ARBA" id="ARBA00022692"/>
    </source>
</evidence>
<gene>
    <name evidence="9" type="ORF">D7D48_07585</name>
</gene>
<organism evidence="9 10">
    <name type="scientific">Sphingorhabdus wooponensis</name>
    <dbReference type="NCBI Taxonomy" id="940136"/>
    <lineage>
        <taxon>Bacteria</taxon>
        <taxon>Pseudomonadati</taxon>
        <taxon>Pseudomonadota</taxon>
        <taxon>Alphaproteobacteria</taxon>
        <taxon>Sphingomonadales</taxon>
        <taxon>Sphingomonadaceae</taxon>
        <taxon>Sphingorhabdus</taxon>
    </lineage>
</organism>
<feature type="transmembrane region" description="Helical" evidence="7">
    <location>
        <begin position="16"/>
        <end position="38"/>
    </location>
</feature>
<dbReference type="Proteomes" id="UP000268553">
    <property type="component" value="Unassembled WGS sequence"/>
</dbReference>
<dbReference type="EMBL" id="RWJI01000001">
    <property type="protein sequence ID" value="RRQ52676.1"/>
    <property type="molecule type" value="Genomic_DNA"/>
</dbReference>
<accession>A0A3R8RDU8</accession>
<keyword evidence="5" id="KW-0443">Lipid metabolism</keyword>
<evidence type="ECO:0000313" key="10">
    <source>
        <dbReference type="Proteomes" id="UP000268553"/>
    </source>
</evidence>
<evidence type="ECO:0000256" key="6">
    <source>
        <dbReference type="ARBA" id="ARBA00023136"/>
    </source>
</evidence>
<dbReference type="InterPro" id="IPR051689">
    <property type="entry name" value="Sterol_desaturase/TMEM195"/>
</dbReference>
<keyword evidence="2 7" id="KW-0812">Transmembrane</keyword>
<proteinExistence type="predicted"/>
<dbReference type="GO" id="GO:0012505">
    <property type="term" value="C:endomembrane system"/>
    <property type="evidence" value="ECO:0007669"/>
    <property type="project" value="UniProtKB-SubCell"/>
</dbReference>
<feature type="transmembrane region" description="Helical" evidence="7">
    <location>
        <begin position="50"/>
        <end position="69"/>
    </location>
</feature>
<reference evidence="9 10" key="1">
    <citation type="submission" date="2018-12" db="EMBL/GenBank/DDBJ databases">
        <authorList>
            <person name="Kim S.-J."/>
            <person name="Jung G.-Y."/>
        </authorList>
    </citation>
    <scope>NUCLEOTIDE SEQUENCE [LARGE SCALE GENOMIC DNA]</scope>
    <source>
        <strain evidence="9 10">03SU3-P</strain>
    </source>
</reference>
<keyword evidence="6 7" id="KW-0472">Membrane</keyword>
<name>A0A3R8RDU8_9SPHN</name>
<dbReference type="GO" id="GO:0016020">
    <property type="term" value="C:membrane"/>
    <property type="evidence" value="ECO:0007669"/>
    <property type="project" value="GOC"/>
</dbReference>
<dbReference type="GO" id="GO:0006643">
    <property type="term" value="P:membrane lipid metabolic process"/>
    <property type="evidence" value="ECO:0007669"/>
    <property type="project" value="TreeGrafter"/>
</dbReference>
<comment type="caution">
    <text evidence="9">The sequence shown here is derived from an EMBL/GenBank/DDBJ whole genome shotgun (WGS) entry which is preliminary data.</text>
</comment>
<feature type="transmembrane region" description="Helical" evidence="7">
    <location>
        <begin position="151"/>
        <end position="176"/>
    </location>
</feature>
<dbReference type="PANTHER" id="PTHR21624:SF1">
    <property type="entry name" value="ALKYLGLYCEROL MONOOXYGENASE"/>
    <property type="match status" value="1"/>
</dbReference>
<dbReference type="OrthoDB" id="9770329at2"/>
<protein>
    <submittedName>
        <fullName evidence="9">Sterol desaturase family protein</fullName>
    </submittedName>
</protein>
<feature type="transmembrane region" description="Helical" evidence="7">
    <location>
        <begin position="75"/>
        <end position="98"/>
    </location>
</feature>
<dbReference type="InterPro" id="IPR006694">
    <property type="entry name" value="Fatty_acid_hydroxylase"/>
</dbReference>
<dbReference type="GO" id="GO:0005506">
    <property type="term" value="F:iron ion binding"/>
    <property type="evidence" value="ECO:0007669"/>
    <property type="project" value="InterPro"/>
</dbReference>
<dbReference type="GO" id="GO:0050479">
    <property type="term" value="F:glyceryl-ether monooxygenase activity"/>
    <property type="evidence" value="ECO:0007669"/>
    <property type="project" value="TreeGrafter"/>
</dbReference>
<dbReference type="GO" id="GO:0008610">
    <property type="term" value="P:lipid biosynthetic process"/>
    <property type="evidence" value="ECO:0007669"/>
    <property type="project" value="InterPro"/>
</dbReference>
<evidence type="ECO:0000259" key="8">
    <source>
        <dbReference type="Pfam" id="PF04116"/>
    </source>
</evidence>
<comment type="subcellular location">
    <subcellularLocation>
        <location evidence="1">Endomembrane system</location>
        <topology evidence="1">Multi-pass membrane protein</topology>
    </subcellularLocation>
</comment>
<evidence type="ECO:0000256" key="4">
    <source>
        <dbReference type="ARBA" id="ARBA00023002"/>
    </source>
</evidence>
<feature type="domain" description="Fatty acid hydroxylase" evidence="8">
    <location>
        <begin position="92"/>
        <end position="227"/>
    </location>
</feature>
<keyword evidence="10" id="KW-1185">Reference proteome</keyword>
<evidence type="ECO:0000256" key="1">
    <source>
        <dbReference type="ARBA" id="ARBA00004127"/>
    </source>
</evidence>
<dbReference type="AlphaFoldDB" id="A0A3R8RDU8"/>
<sequence length="316" mass="35875">MGEKRVTIGQFINQNWVVIALAAFALGILLELGAIRVFKRKGDVPLKDSALSIFLGLASDPVNAIFAFITTGALFAAAPFAIGDIPITWGSFLLCFVLDDLRFYLHHRICHRVRWGWAMHVVHHSSTNFNMPIALRQSWMKHFTGTMMLKIPLILIGFDPVLVIFCGVLNATYQFFLHTETIDRLPRWFEFIFNTPSHHRVHHGRNPEYLDSNFAGTLIIWDRMFGTFVEEDRAVPVDYGLVKNLETFNPVTILTHEYVGIVQDATQRGLSMWQRFCYIFAPPGWSHDGSRLTSADIKREAGLLPHNDAIAPLPRA</sequence>
<evidence type="ECO:0000256" key="3">
    <source>
        <dbReference type="ARBA" id="ARBA00022989"/>
    </source>
</evidence>
<keyword evidence="4" id="KW-0560">Oxidoreductase</keyword>
<evidence type="ECO:0000256" key="7">
    <source>
        <dbReference type="SAM" id="Phobius"/>
    </source>
</evidence>
<evidence type="ECO:0000313" key="9">
    <source>
        <dbReference type="EMBL" id="RRQ52676.1"/>
    </source>
</evidence>
<dbReference type="PANTHER" id="PTHR21624">
    <property type="entry name" value="STEROL DESATURASE-RELATED PROTEIN"/>
    <property type="match status" value="1"/>
</dbReference>
<dbReference type="Pfam" id="PF04116">
    <property type="entry name" value="FA_hydroxylase"/>
    <property type="match status" value="1"/>
</dbReference>
<evidence type="ECO:0000256" key="5">
    <source>
        <dbReference type="ARBA" id="ARBA00023098"/>
    </source>
</evidence>